<dbReference type="Proteomes" id="UP000718281">
    <property type="component" value="Unassembled WGS sequence"/>
</dbReference>
<keyword evidence="1" id="KW-0812">Transmembrane</keyword>
<dbReference type="EMBL" id="JADJIB010000003">
    <property type="protein sequence ID" value="MBK7273404.1"/>
    <property type="molecule type" value="Genomic_DNA"/>
</dbReference>
<name>A0A935IJT5_9MICO</name>
<feature type="transmembrane region" description="Helical" evidence="1">
    <location>
        <begin position="102"/>
        <end position="130"/>
    </location>
</feature>
<dbReference type="EMBL" id="JADIXZ010000007">
    <property type="protein sequence ID" value="MBK6302043.1"/>
    <property type="molecule type" value="Genomic_DNA"/>
</dbReference>
<protein>
    <submittedName>
        <fullName evidence="3">ABC transporter permease</fullName>
    </submittedName>
</protein>
<feature type="transmembrane region" description="Helical" evidence="1">
    <location>
        <begin position="204"/>
        <end position="225"/>
    </location>
</feature>
<feature type="transmembrane region" description="Helical" evidence="1">
    <location>
        <begin position="151"/>
        <end position="184"/>
    </location>
</feature>
<dbReference type="Pfam" id="PF12730">
    <property type="entry name" value="ABC2_membrane_4"/>
    <property type="match status" value="1"/>
</dbReference>
<dbReference type="AlphaFoldDB" id="A0A935IJT5"/>
<dbReference type="PANTHER" id="PTHR37305">
    <property type="entry name" value="INTEGRAL MEMBRANE PROTEIN-RELATED"/>
    <property type="match status" value="1"/>
</dbReference>
<sequence>MSAAEVSTAGAVTAGAVTAGAVTAGAVTAGATTAGVPSRPVPGWAWRFFWSEVRLVAGRRRNQAGLAVLAAVPVVVAFAVKASAPRPGRGPDFLSSITSNGLFVALTALTAEIAMFLPLAVAMLCGDAIAGEANQGTLRYLLTVPVTRTRLLFVKYASLVFGALWGVTLVAVTGVLVGAALFGVGPLTTLSGSQLEFVPALGRLGLVVLYLTACLASLAALGLFVSTLTEQPMAATITVMIVVILSWVLDGVPQVAWLHPWLIVHEWMSFGDLLRDPVSLDGAGRGLWVALGYAVVFLAAAWARLSGKDITS</sequence>
<evidence type="ECO:0000313" key="4">
    <source>
        <dbReference type="Proteomes" id="UP000718281"/>
    </source>
</evidence>
<evidence type="ECO:0000313" key="3">
    <source>
        <dbReference type="EMBL" id="MBK7273404.1"/>
    </source>
</evidence>
<evidence type="ECO:0000256" key="1">
    <source>
        <dbReference type="SAM" id="Phobius"/>
    </source>
</evidence>
<organism evidence="3 5">
    <name type="scientific">Candidatus Phosphoribacter hodrii</name>
    <dbReference type="NCBI Taxonomy" id="2953743"/>
    <lineage>
        <taxon>Bacteria</taxon>
        <taxon>Bacillati</taxon>
        <taxon>Actinomycetota</taxon>
        <taxon>Actinomycetes</taxon>
        <taxon>Micrococcales</taxon>
        <taxon>Dermatophilaceae</taxon>
        <taxon>Candidatus Phosphoribacter</taxon>
    </lineage>
</organism>
<feature type="transmembrane region" description="Helical" evidence="1">
    <location>
        <begin position="64"/>
        <end position="82"/>
    </location>
</feature>
<accession>A0A935IJT5</accession>
<comment type="caution">
    <text evidence="3">The sequence shown here is derived from an EMBL/GenBank/DDBJ whole genome shotgun (WGS) entry which is preliminary data.</text>
</comment>
<evidence type="ECO:0000313" key="5">
    <source>
        <dbReference type="Proteomes" id="UP000726105"/>
    </source>
</evidence>
<dbReference type="PANTHER" id="PTHR37305:SF1">
    <property type="entry name" value="MEMBRANE PROTEIN"/>
    <property type="match status" value="1"/>
</dbReference>
<reference evidence="4 5" key="1">
    <citation type="submission" date="2020-10" db="EMBL/GenBank/DDBJ databases">
        <title>Connecting structure to function with the recovery of over 1000 high-quality activated sludge metagenome-assembled genomes encoding full-length rRNA genes using long-read sequencing.</title>
        <authorList>
            <person name="Singleton C.M."/>
            <person name="Petriglieri F."/>
            <person name="Kristensen J.M."/>
            <person name="Kirkegaard R.H."/>
            <person name="Michaelsen T.Y."/>
            <person name="Andersen M.H."/>
            <person name="Karst S.M."/>
            <person name="Dueholm M.S."/>
            <person name="Nielsen P.H."/>
            <person name="Albertsen M."/>
        </authorList>
    </citation>
    <scope>NUCLEOTIDE SEQUENCE [LARGE SCALE GENOMIC DNA]</scope>
    <source>
        <strain evidence="2">AalE_18-Q3-R2-46_BAT3C.188</strain>
        <strain evidence="3">Ega_18-Q3-R5-49_MAXAC.001</strain>
    </source>
</reference>
<feature type="transmembrane region" description="Helical" evidence="1">
    <location>
        <begin position="286"/>
        <end position="305"/>
    </location>
</feature>
<keyword evidence="1" id="KW-0472">Membrane</keyword>
<proteinExistence type="predicted"/>
<dbReference type="Proteomes" id="UP000726105">
    <property type="component" value="Unassembled WGS sequence"/>
</dbReference>
<evidence type="ECO:0000313" key="2">
    <source>
        <dbReference type="EMBL" id="MBK6302043.1"/>
    </source>
</evidence>
<gene>
    <name evidence="2" type="ORF">IPF40_13760</name>
    <name evidence="3" type="ORF">IPI13_09635</name>
</gene>
<keyword evidence="1" id="KW-1133">Transmembrane helix</keyword>